<proteinExistence type="predicted"/>
<keyword evidence="1" id="KW-1133">Transmembrane helix</keyword>
<keyword evidence="1" id="KW-0472">Membrane</keyword>
<dbReference type="Proteomes" id="UP001500394">
    <property type="component" value="Unassembled WGS sequence"/>
</dbReference>
<keyword evidence="3" id="KW-1185">Reference proteome</keyword>
<gene>
    <name evidence="2" type="ORF">GCM10023173_18880</name>
</gene>
<evidence type="ECO:0000313" key="2">
    <source>
        <dbReference type="EMBL" id="GAA4517901.1"/>
    </source>
</evidence>
<evidence type="ECO:0000256" key="1">
    <source>
        <dbReference type="SAM" id="Phobius"/>
    </source>
</evidence>
<feature type="transmembrane region" description="Helical" evidence="1">
    <location>
        <begin position="12"/>
        <end position="33"/>
    </location>
</feature>
<evidence type="ECO:0008006" key="4">
    <source>
        <dbReference type="Google" id="ProtNLM"/>
    </source>
</evidence>
<dbReference type="EMBL" id="BAABGR010000029">
    <property type="protein sequence ID" value="GAA4517901.1"/>
    <property type="molecule type" value="Genomic_DNA"/>
</dbReference>
<sequence>MTMKDNIKKKMGVILISIMCATLTAIIAILYTAKYMSAAAIEDFAAHYANYKRIGQNTNDPSTKTMLDSLLTAQSHEAAKLQQVMENWPYRLIMKSELESIRPFTQ</sequence>
<organism evidence="2 3">
    <name type="scientific">Sphingobacterium thermophilum</name>
    <dbReference type="NCBI Taxonomy" id="768534"/>
    <lineage>
        <taxon>Bacteria</taxon>
        <taxon>Pseudomonadati</taxon>
        <taxon>Bacteroidota</taxon>
        <taxon>Sphingobacteriia</taxon>
        <taxon>Sphingobacteriales</taxon>
        <taxon>Sphingobacteriaceae</taxon>
        <taxon>Sphingobacterium</taxon>
    </lineage>
</organism>
<evidence type="ECO:0000313" key="3">
    <source>
        <dbReference type="Proteomes" id="UP001500394"/>
    </source>
</evidence>
<keyword evidence="1" id="KW-0812">Transmembrane</keyword>
<name>A0ABP8R494_9SPHI</name>
<protein>
    <recommendedName>
        <fullName evidence="4">Four helix bundle sensory module for signal transduction</fullName>
    </recommendedName>
</protein>
<reference evidence="3" key="1">
    <citation type="journal article" date="2019" name="Int. J. Syst. Evol. Microbiol.">
        <title>The Global Catalogue of Microorganisms (GCM) 10K type strain sequencing project: providing services to taxonomists for standard genome sequencing and annotation.</title>
        <authorList>
            <consortium name="The Broad Institute Genomics Platform"/>
            <consortium name="The Broad Institute Genome Sequencing Center for Infectious Disease"/>
            <person name="Wu L."/>
            <person name="Ma J."/>
        </authorList>
    </citation>
    <scope>NUCLEOTIDE SEQUENCE [LARGE SCALE GENOMIC DNA]</scope>
    <source>
        <strain evidence="3">JCM 17858</strain>
    </source>
</reference>
<comment type="caution">
    <text evidence="2">The sequence shown here is derived from an EMBL/GenBank/DDBJ whole genome shotgun (WGS) entry which is preliminary data.</text>
</comment>
<accession>A0ABP8R494</accession>